<evidence type="ECO:0000313" key="6">
    <source>
        <dbReference type="Proteomes" id="UP001161247"/>
    </source>
</evidence>
<proteinExistence type="predicted"/>
<dbReference type="SUPFAM" id="SSF53756">
    <property type="entry name" value="UDP-Glycosyltransferase/glycogen phosphorylase"/>
    <property type="match status" value="1"/>
</dbReference>
<sequence>MDHLSDDETTNPIDNAAAAVNSSSSGVGNAGGGGGGGGGGFHSIRDRFRFKRNPNSSAPYTTKAVLPQSSPSASSLPYDRQFKHGRSHHHHHHYSRSLPRRLLLFPFRERSWFYVCIFVVIFVFALASMVLQSSIMSVFRQGGGGSEWDKSRWSVRDDLKLGTSLHFVPSKRFELHGGLDQLRNQPRIGVRPPRLGLILGNMEKNPSSLMLTTVMKNLKGLGYLIKIYALQDGDARLIWEEIGGTVSNLSPEGYGGVDWSMFEGVIADSLEAKDAISSLMQEPFCSVPLIWIIEEDSLATRLKLYENNQWGHITSYWQNYFRRANVVIFHDYSLPMLYSVLDTGNFFVIPGSPIDVWAAEIYSKTHSRLILRNENGFDGGDLVVLVIGSSFFYDELPWEYAVSMQNLDPLLINYAGREEGQEAFKFVFLSGNSSLGYDDALQDVATHLGLHQGSLRHYGFDTDVNGLILMADIILYGSSQEEQSFPGLLIRAMSFGIPVVALETPSIKQYITDRVQGMIVAKHNSDAIIKAFRPLISEGKLSKFAHSIASAGRLLAKNMLASECVTTYARLIENILNFPSDVLLPGNISPLKKTSWEWKFFQNKLDMSANQHIDGVRITYSVVQNTEEEMSILIPSSDSENNSDLVGEGFPTNIDWNALRELEISEELESVEMAEIEERMEKEIGDWDELYRNARKSEKLKFETYERDEGELERTGQPVCIYEIYHGAGAWQFLHHGSLYRGLSLSTGARRLSSDDVDAVTRLPVLNDTYLRDILCEIGGMFSIANGIDNIHKRPWIGFQSWRATGRKATLSAKAEQVLEDVIQKNTKGDVIYFWGKLDVDGGFMGNNDVLTFWSMCDILNGGNCRTGFEDAFRRMYGLPPDVEALPPMPEDGGRWSTLHSWVMPTPSFVEFIMFSRIFADSLHHLHVSSSQMTSCLLGSSMLEKKHCYCRILELLVNVWAYHSSRKMVYIDPHSGLVEEQHPVEQRRGYMWTKYFNTSLLKSMDEDLAEAADDNDHPYENWLWPLTGEVYWQGIYEREREERYRLKMDKKRKVKEKLLERMKNGYRQKSLGRRK</sequence>
<protein>
    <submittedName>
        <fullName evidence="5">OLC1v1026198C2</fullName>
    </submittedName>
</protein>
<feature type="compositionally biased region" description="Gly residues" evidence="2">
    <location>
        <begin position="28"/>
        <end position="38"/>
    </location>
</feature>
<feature type="region of interest" description="Disordered" evidence="2">
    <location>
        <begin position="19"/>
        <end position="38"/>
    </location>
</feature>
<dbReference type="PANTHER" id="PTHR46635:SF2">
    <property type="entry name" value="GLYCOSYL TRANSFERASE FAMILY 1 DOMAIN-CONTAINING PROTEIN"/>
    <property type="match status" value="1"/>
</dbReference>
<evidence type="ECO:0000259" key="4">
    <source>
        <dbReference type="Pfam" id="PF00534"/>
    </source>
</evidence>
<keyword evidence="3" id="KW-0472">Membrane</keyword>
<feature type="domain" description="Glycosyl transferase family 1" evidence="4">
    <location>
        <begin position="437"/>
        <end position="543"/>
    </location>
</feature>
<evidence type="ECO:0000256" key="3">
    <source>
        <dbReference type="SAM" id="Phobius"/>
    </source>
</evidence>
<name>A0AAV1C8K0_OLDCO</name>
<dbReference type="Gene3D" id="3.40.50.2000">
    <property type="entry name" value="Glycogen Phosphorylase B"/>
    <property type="match status" value="1"/>
</dbReference>
<reference evidence="5" key="1">
    <citation type="submission" date="2023-03" db="EMBL/GenBank/DDBJ databases">
        <authorList>
            <person name="Julca I."/>
        </authorList>
    </citation>
    <scope>NUCLEOTIDE SEQUENCE</scope>
</reference>
<gene>
    <name evidence="5" type="ORF">OLC1_LOCUS3206</name>
</gene>
<dbReference type="InterPro" id="IPR001296">
    <property type="entry name" value="Glyco_trans_1"/>
</dbReference>
<feature type="region of interest" description="Disordered" evidence="2">
    <location>
        <begin position="52"/>
        <end position="80"/>
    </location>
</feature>
<feature type="transmembrane region" description="Helical" evidence="3">
    <location>
        <begin position="111"/>
        <end position="131"/>
    </location>
</feature>
<keyword evidence="1" id="KW-0328">Glycosyltransferase</keyword>
<dbReference type="EMBL" id="OX459118">
    <property type="protein sequence ID" value="CAI9091230.1"/>
    <property type="molecule type" value="Genomic_DNA"/>
</dbReference>
<dbReference type="PANTHER" id="PTHR46635">
    <property type="entry name" value="GLYCOSYL TRANSFERASE FAMILY 1 PROTEIN"/>
    <property type="match status" value="1"/>
</dbReference>
<feature type="compositionally biased region" description="Low complexity" evidence="2">
    <location>
        <begin position="66"/>
        <end position="77"/>
    </location>
</feature>
<evidence type="ECO:0000256" key="2">
    <source>
        <dbReference type="SAM" id="MobiDB-lite"/>
    </source>
</evidence>
<keyword evidence="3" id="KW-1133">Transmembrane helix</keyword>
<evidence type="ECO:0000256" key="1">
    <source>
        <dbReference type="ARBA" id="ARBA00022676"/>
    </source>
</evidence>
<evidence type="ECO:0000313" key="5">
    <source>
        <dbReference type="EMBL" id="CAI9091230.1"/>
    </source>
</evidence>
<dbReference type="Proteomes" id="UP001161247">
    <property type="component" value="Chromosome 1"/>
</dbReference>
<dbReference type="AlphaFoldDB" id="A0AAV1C8K0"/>
<keyword evidence="6" id="KW-1185">Reference proteome</keyword>
<keyword evidence="3" id="KW-0812">Transmembrane</keyword>
<keyword evidence="1" id="KW-0808">Transferase</keyword>
<dbReference type="Pfam" id="PF00534">
    <property type="entry name" value="Glycos_transf_1"/>
    <property type="match status" value="1"/>
</dbReference>
<accession>A0AAV1C8K0</accession>
<organism evidence="5 6">
    <name type="scientific">Oldenlandia corymbosa var. corymbosa</name>
    <dbReference type="NCBI Taxonomy" id="529605"/>
    <lineage>
        <taxon>Eukaryota</taxon>
        <taxon>Viridiplantae</taxon>
        <taxon>Streptophyta</taxon>
        <taxon>Embryophyta</taxon>
        <taxon>Tracheophyta</taxon>
        <taxon>Spermatophyta</taxon>
        <taxon>Magnoliopsida</taxon>
        <taxon>eudicotyledons</taxon>
        <taxon>Gunneridae</taxon>
        <taxon>Pentapetalae</taxon>
        <taxon>asterids</taxon>
        <taxon>lamiids</taxon>
        <taxon>Gentianales</taxon>
        <taxon>Rubiaceae</taxon>
        <taxon>Rubioideae</taxon>
        <taxon>Spermacoceae</taxon>
        <taxon>Hedyotis-Oldenlandia complex</taxon>
        <taxon>Oldenlandia</taxon>
    </lineage>
</organism>